<dbReference type="PANTHER" id="PTHR43775">
    <property type="entry name" value="FATTY ACID SYNTHASE"/>
    <property type="match status" value="1"/>
</dbReference>
<accession>A0ABU6CHU8</accession>
<dbReference type="EMBL" id="JAOZYB010000271">
    <property type="protein sequence ID" value="MEB3963692.1"/>
    <property type="molecule type" value="Genomic_DNA"/>
</dbReference>
<dbReference type="InterPro" id="IPR013968">
    <property type="entry name" value="PKS_KR"/>
</dbReference>
<evidence type="ECO:0000259" key="3">
    <source>
        <dbReference type="SMART" id="SM00822"/>
    </source>
</evidence>
<proteinExistence type="predicted"/>
<evidence type="ECO:0000313" key="4">
    <source>
        <dbReference type="EMBL" id="MEB3963692.1"/>
    </source>
</evidence>
<dbReference type="Proteomes" id="UP001352223">
    <property type="component" value="Unassembled WGS sequence"/>
</dbReference>
<dbReference type="Pfam" id="PF08659">
    <property type="entry name" value="KR"/>
    <property type="match status" value="1"/>
</dbReference>
<feature type="domain" description="Ketoreductase" evidence="3">
    <location>
        <begin position="80"/>
        <end position="232"/>
    </location>
</feature>
<dbReference type="InterPro" id="IPR036291">
    <property type="entry name" value="NAD(P)-bd_dom_sf"/>
</dbReference>
<keyword evidence="5" id="KW-1185">Reference proteome</keyword>
<dbReference type="SMART" id="SM00822">
    <property type="entry name" value="PKS_KR"/>
    <property type="match status" value="1"/>
</dbReference>
<dbReference type="InterPro" id="IPR050091">
    <property type="entry name" value="PKS_NRPS_Biosynth_Enz"/>
</dbReference>
<evidence type="ECO:0000256" key="2">
    <source>
        <dbReference type="ARBA" id="ARBA00023268"/>
    </source>
</evidence>
<name>A0ABU6CHU8_9ACTN</name>
<comment type="caution">
    <text evidence="4">The sequence shown here is derived from an EMBL/GenBank/DDBJ whole genome shotgun (WGS) entry which is preliminary data.</text>
</comment>
<feature type="non-terminal residue" evidence="4">
    <location>
        <position position="232"/>
    </location>
</feature>
<evidence type="ECO:0000256" key="1">
    <source>
        <dbReference type="ARBA" id="ARBA00022679"/>
    </source>
</evidence>
<evidence type="ECO:0000313" key="5">
    <source>
        <dbReference type="Proteomes" id="UP001352223"/>
    </source>
</evidence>
<dbReference type="PANTHER" id="PTHR43775:SF51">
    <property type="entry name" value="INACTIVE PHENOLPHTHIOCEROL SYNTHESIS POLYKETIDE SYNTHASE TYPE I PKS1-RELATED"/>
    <property type="match status" value="1"/>
</dbReference>
<dbReference type="SUPFAM" id="SSF51735">
    <property type="entry name" value="NAD(P)-binding Rossmann-fold domains"/>
    <property type="match status" value="2"/>
</dbReference>
<dbReference type="Gene3D" id="3.40.50.720">
    <property type="entry name" value="NAD(P)-binding Rossmann-like Domain"/>
    <property type="match status" value="1"/>
</dbReference>
<organism evidence="4 5">
    <name type="scientific">Streptomyces kunmingensis</name>
    <dbReference type="NCBI Taxonomy" id="68225"/>
    <lineage>
        <taxon>Bacteria</taxon>
        <taxon>Bacillati</taxon>
        <taxon>Actinomycetota</taxon>
        <taxon>Actinomycetes</taxon>
        <taxon>Kitasatosporales</taxon>
        <taxon>Streptomycetaceae</taxon>
        <taxon>Streptomyces</taxon>
    </lineage>
</organism>
<keyword evidence="2" id="KW-0511">Multifunctional enzyme</keyword>
<sequence length="232" mass="23668">MRAGVWGLGRVVALEEPGRWGGLVDVPEQPSKDSVGRLVEVLAGGAGDEDQLAVRGGTVLGRRLVPARRRDGGGEWVPSGTVLITGGLGALGARVARWVVERGAERVVLVSRRGIEAAGAVELRAGLRSSGAVVDVVACDVGVREEVEALFARFEVSAVVHAAGVLDDGVVDGLTADRLAGVWGPKAGAAWNLHHASRGRELDAFVLFSSAAGVWGGAGQGAYAAANAALDG</sequence>
<keyword evidence="1" id="KW-0808">Transferase</keyword>
<reference evidence="4 5" key="1">
    <citation type="submission" date="2022-10" db="EMBL/GenBank/DDBJ databases">
        <authorList>
            <person name="Xie J."/>
            <person name="Shen N."/>
        </authorList>
    </citation>
    <scope>NUCLEOTIDE SEQUENCE [LARGE SCALE GENOMIC DNA]</scope>
    <source>
        <strain evidence="4 5">DSM 41681</strain>
    </source>
</reference>
<dbReference type="InterPro" id="IPR057326">
    <property type="entry name" value="KR_dom"/>
</dbReference>
<protein>
    <submittedName>
        <fullName evidence="4">KR domain-containing protein</fullName>
    </submittedName>
</protein>
<gene>
    <name evidence="4" type="ORF">OKJ48_26125</name>
</gene>